<sequence length="248" mass="28871">MSKKLELSFLESKDGSHTLIRHDLNETYHSHNGAIQESLWVFIDKGLSYLKEQNYTSIKILEIGFGTGLNAILAYEFAQKNKIEIEYISLEPFPIPLEIAKKLNYIDFLEEENKSVFNQLHQISWEEMHRISEYFSIQKVEATLENYIFNKNNYEIQSESQDKNNNEKYFDCTFFDAFAPSKQAEVWQLSNIQKIFNLTKENGILVTYCAQGQFKRNLKTVGFKVESLDGAPPKREMVRAIQLPVTSK</sequence>
<dbReference type="SUPFAM" id="SSF53335">
    <property type="entry name" value="S-adenosyl-L-methionine-dependent methyltransferases"/>
    <property type="match status" value="1"/>
</dbReference>
<name>I4AQM7_BERLS</name>
<dbReference type="InterPro" id="IPR029063">
    <property type="entry name" value="SAM-dependent_MTases_sf"/>
</dbReference>
<keyword evidence="3" id="KW-1185">Reference proteome</keyword>
<dbReference type="Gene3D" id="3.40.50.150">
    <property type="entry name" value="Vaccinia Virus protein VP39"/>
    <property type="match status" value="1"/>
</dbReference>
<evidence type="ECO:0000313" key="2">
    <source>
        <dbReference type="EMBL" id="AFM06262.1"/>
    </source>
</evidence>
<dbReference type="Pfam" id="PF05430">
    <property type="entry name" value="Methyltransf_30"/>
    <property type="match status" value="1"/>
</dbReference>
<dbReference type="Proteomes" id="UP000006054">
    <property type="component" value="Chromosome"/>
</dbReference>
<reference evidence="3" key="1">
    <citation type="submission" date="2012-06" db="EMBL/GenBank/DDBJ databases">
        <title>The complete genome of Flexibacter litoralis DSM 6794.</title>
        <authorList>
            <person name="Lucas S."/>
            <person name="Copeland A."/>
            <person name="Lapidus A."/>
            <person name="Glavina del Rio T."/>
            <person name="Dalin E."/>
            <person name="Tice H."/>
            <person name="Bruce D."/>
            <person name="Goodwin L."/>
            <person name="Pitluck S."/>
            <person name="Peters L."/>
            <person name="Ovchinnikova G."/>
            <person name="Lu M."/>
            <person name="Kyrpides N."/>
            <person name="Mavromatis K."/>
            <person name="Ivanova N."/>
            <person name="Brettin T."/>
            <person name="Detter J.C."/>
            <person name="Han C."/>
            <person name="Larimer F."/>
            <person name="Land M."/>
            <person name="Hauser L."/>
            <person name="Markowitz V."/>
            <person name="Cheng J.-F."/>
            <person name="Hugenholtz P."/>
            <person name="Woyke T."/>
            <person name="Wu D."/>
            <person name="Spring S."/>
            <person name="Lang E."/>
            <person name="Kopitz M."/>
            <person name="Brambilla E."/>
            <person name="Klenk H.-P."/>
            <person name="Eisen J.A."/>
        </authorList>
    </citation>
    <scope>NUCLEOTIDE SEQUENCE [LARGE SCALE GENOMIC DNA]</scope>
    <source>
        <strain evidence="3">ATCC 23117 / DSM 6794 / NBRC 15988 / NCIMB 1366 / Sio-4</strain>
    </source>
</reference>
<dbReference type="STRING" id="880071.Fleli_3960"/>
<dbReference type="RefSeq" id="WP_014799685.1">
    <property type="nucleotide sequence ID" value="NC_018018.1"/>
</dbReference>
<accession>I4AQM7</accession>
<dbReference type="NCBIfam" id="NF033855">
    <property type="entry name" value="tRNA_MNMC2"/>
    <property type="match status" value="1"/>
</dbReference>
<dbReference type="eggNOG" id="COG4121">
    <property type="taxonomic scope" value="Bacteria"/>
</dbReference>
<gene>
    <name evidence="2" type="ordered locus">Fleli_3960</name>
</gene>
<dbReference type="AlphaFoldDB" id="I4AQM7"/>
<dbReference type="PANTHER" id="PTHR39963:SF1">
    <property type="entry name" value="MNMC-LIKE METHYLTRANSFERASE DOMAIN-CONTAINING PROTEIN"/>
    <property type="match status" value="1"/>
</dbReference>
<dbReference type="InterPro" id="IPR047785">
    <property type="entry name" value="tRNA_MNMC2"/>
</dbReference>
<dbReference type="OrthoDB" id="9786494at2"/>
<dbReference type="KEGG" id="fli:Fleli_3960"/>
<dbReference type="GO" id="GO:0004808">
    <property type="term" value="F:tRNA (5-methylaminomethyl-2-thiouridylate)(34)-methyltransferase activity"/>
    <property type="evidence" value="ECO:0007669"/>
    <property type="project" value="InterPro"/>
</dbReference>
<dbReference type="PATRIC" id="fig|880071.3.peg.3960"/>
<dbReference type="HOGENOM" id="CLU_061971_1_0_10"/>
<dbReference type="InterPro" id="IPR008471">
    <property type="entry name" value="MnmC-like_methylTransf"/>
</dbReference>
<dbReference type="PANTHER" id="PTHR39963">
    <property type="entry name" value="SLL0983 PROTEIN"/>
    <property type="match status" value="1"/>
</dbReference>
<dbReference type="EMBL" id="CP003345">
    <property type="protein sequence ID" value="AFM06262.1"/>
    <property type="molecule type" value="Genomic_DNA"/>
</dbReference>
<organism evidence="2 3">
    <name type="scientific">Bernardetia litoralis (strain ATCC 23117 / DSM 6794 / NBRC 15988 / NCIMB 1366 / Fx l1 / Sio-4)</name>
    <name type="common">Flexibacter litoralis</name>
    <dbReference type="NCBI Taxonomy" id="880071"/>
    <lineage>
        <taxon>Bacteria</taxon>
        <taxon>Pseudomonadati</taxon>
        <taxon>Bacteroidota</taxon>
        <taxon>Cytophagia</taxon>
        <taxon>Cytophagales</taxon>
        <taxon>Bernardetiaceae</taxon>
        <taxon>Bernardetia</taxon>
    </lineage>
</organism>
<dbReference type="GO" id="GO:0016645">
    <property type="term" value="F:oxidoreductase activity, acting on the CH-NH group of donors"/>
    <property type="evidence" value="ECO:0007669"/>
    <property type="project" value="InterPro"/>
</dbReference>
<evidence type="ECO:0000259" key="1">
    <source>
        <dbReference type="Pfam" id="PF05430"/>
    </source>
</evidence>
<protein>
    <recommendedName>
        <fullName evidence="1">MnmC-like methyltransferase domain-containing protein</fullName>
    </recommendedName>
</protein>
<feature type="domain" description="MnmC-like methyltransferase" evidence="1">
    <location>
        <begin position="161"/>
        <end position="241"/>
    </location>
</feature>
<evidence type="ECO:0000313" key="3">
    <source>
        <dbReference type="Proteomes" id="UP000006054"/>
    </source>
</evidence>
<proteinExistence type="predicted"/>